<evidence type="ECO:0000259" key="1">
    <source>
        <dbReference type="Pfam" id="PF04909"/>
    </source>
</evidence>
<dbReference type="GO" id="GO:0016787">
    <property type="term" value="F:hydrolase activity"/>
    <property type="evidence" value="ECO:0007669"/>
    <property type="project" value="UniProtKB-KW"/>
</dbReference>
<gene>
    <name evidence="2" type="ORF">GON04_16595</name>
</gene>
<dbReference type="InterPro" id="IPR052358">
    <property type="entry name" value="Aro_Compnd_Degr_Hydrolases"/>
</dbReference>
<dbReference type="Gene3D" id="3.20.20.140">
    <property type="entry name" value="Metal-dependent hydrolases"/>
    <property type="match status" value="1"/>
</dbReference>
<sequence length="290" mass="31218">MTVATDRLVPPGACDCHTHVFLDEGAYPFAAARRYTPPPAPIEDLARLHDGLGIDRVVIVQPSVYGADNAATLEALRVLGPGRARAVAVIDATTTDEQLAAFDAAGVRGVRVNLEVDGERDARRATAWLREAAARVAPLGWHVQVFASLPLLGACSDVLGALPVPLVFDHYAGAQAGLGSRQEGLAEVLELVGAGRAYVKLSAPYRCSGEPDYADLADLTRLFIERNPDRMLWGSDWPHPQPGVRPTPQDVCPPHEVDLRHVLAQLARWTPDPAVLRGILVDNPARLYGF</sequence>
<proteinExistence type="predicted"/>
<dbReference type="Pfam" id="PF04909">
    <property type="entry name" value="Amidohydro_2"/>
    <property type="match status" value="1"/>
</dbReference>
<keyword evidence="2" id="KW-0378">Hydrolase</keyword>
<dbReference type="InterPro" id="IPR006680">
    <property type="entry name" value="Amidohydro-rel"/>
</dbReference>
<dbReference type="PANTHER" id="PTHR35563:SF2">
    <property type="entry name" value="BARREL METAL-DEPENDENT HYDROLASE, PUTATIVE (AFU_ORTHOLOGUE AFUA_1G16240)-RELATED"/>
    <property type="match status" value="1"/>
</dbReference>
<dbReference type="RefSeq" id="WP_157399172.1">
    <property type="nucleotide sequence ID" value="NZ_WSEL01000009.1"/>
</dbReference>
<accession>A0A6N8IVU4</accession>
<organism evidence="2 3">
    <name type="scientific">Ramlibacter pinisoli</name>
    <dbReference type="NCBI Taxonomy" id="2682844"/>
    <lineage>
        <taxon>Bacteria</taxon>
        <taxon>Pseudomonadati</taxon>
        <taxon>Pseudomonadota</taxon>
        <taxon>Betaproteobacteria</taxon>
        <taxon>Burkholderiales</taxon>
        <taxon>Comamonadaceae</taxon>
        <taxon>Ramlibacter</taxon>
    </lineage>
</organism>
<dbReference type="SUPFAM" id="SSF51556">
    <property type="entry name" value="Metallo-dependent hydrolases"/>
    <property type="match status" value="1"/>
</dbReference>
<dbReference type="Proteomes" id="UP000469385">
    <property type="component" value="Unassembled WGS sequence"/>
</dbReference>
<evidence type="ECO:0000313" key="3">
    <source>
        <dbReference type="Proteomes" id="UP000469385"/>
    </source>
</evidence>
<dbReference type="InterPro" id="IPR032466">
    <property type="entry name" value="Metal_Hydrolase"/>
</dbReference>
<name>A0A6N8IVU4_9BURK</name>
<dbReference type="PANTHER" id="PTHR35563">
    <property type="entry name" value="BARREL METAL-DEPENDENT HYDROLASE, PUTATIVE (AFU_ORTHOLOGUE AFUA_1G16240)-RELATED"/>
    <property type="match status" value="1"/>
</dbReference>
<evidence type="ECO:0000313" key="2">
    <source>
        <dbReference type="EMBL" id="MVQ31081.1"/>
    </source>
</evidence>
<comment type="caution">
    <text evidence="2">The sequence shown here is derived from an EMBL/GenBank/DDBJ whole genome shotgun (WGS) entry which is preliminary data.</text>
</comment>
<feature type="domain" description="Amidohydrolase-related" evidence="1">
    <location>
        <begin position="14"/>
        <end position="290"/>
    </location>
</feature>
<dbReference type="EMBL" id="WSEL01000009">
    <property type="protein sequence ID" value="MVQ31081.1"/>
    <property type="molecule type" value="Genomic_DNA"/>
</dbReference>
<dbReference type="AlphaFoldDB" id="A0A6N8IVU4"/>
<keyword evidence="3" id="KW-1185">Reference proteome</keyword>
<reference evidence="2 3" key="1">
    <citation type="submission" date="2019-12" db="EMBL/GenBank/DDBJ databases">
        <authorList>
            <person name="Huq M.A."/>
        </authorList>
    </citation>
    <scope>NUCLEOTIDE SEQUENCE [LARGE SCALE GENOMIC DNA]</scope>
    <source>
        <strain evidence="2 3">MAH-25</strain>
    </source>
</reference>
<protein>
    <submittedName>
        <fullName evidence="2">Amidohydrolase family protein</fullName>
    </submittedName>
</protein>